<evidence type="ECO:0000313" key="8">
    <source>
        <dbReference type="EMBL" id="PWL07975.1"/>
    </source>
</evidence>
<evidence type="ECO:0000256" key="6">
    <source>
        <dbReference type="SAM" id="Phobius"/>
    </source>
</evidence>
<feature type="transmembrane region" description="Helical" evidence="6">
    <location>
        <begin position="20"/>
        <end position="40"/>
    </location>
</feature>
<reference evidence="8 10" key="1">
    <citation type="submission" date="2016-04" db="EMBL/GenBank/DDBJ databases">
        <title>Genome sequence of Methanosphaera cuniculi DSM 4103.</title>
        <authorList>
            <person name="Poehlein A."/>
            <person name="Seedorf H."/>
            <person name="Daniel R."/>
        </authorList>
    </citation>
    <scope>NUCLEOTIDE SEQUENCE [LARGE SCALE GENOMIC DNA]</scope>
    <source>
        <strain evidence="8 10">DSM 4103</strain>
    </source>
</reference>
<dbReference type="PANTHER" id="PTHR30250">
    <property type="entry name" value="PST FAMILY PREDICTED COLANIC ACID TRANSPORTER"/>
    <property type="match status" value="1"/>
</dbReference>
<comment type="subcellular location">
    <subcellularLocation>
        <location evidence="1">Cell membrane</location>
        <topology evidence="1">Multi-pass membrane protein</topology>
    </subcellularLocation>
</comment>
<feature type="transmembrane region" description="Helical" evidence="6">
    <location>
        <begin position="125"/>
        <end position="145"/>
    </location>
</feature>
<feature type="transmembrane region" description="Helical" evidence="6">
    <location>
        <begin position="264"/>
        <end position="283"/>
    </location>
</feature>
<keyword evidence="4 6" id="KW-1133">Transmembrane helix</keyword>
<dbReference type="CDD" id="cd13128">
    <property type="entry name" value="MATE_Wzx_like"/>
    <property type="match status" value="1"/>
</dbReference>
<dbReference type="InterPro" id="IPR050833">
    <property type="entry name" value="Poly_Biosynth_Transport"/>
</dbReference>
<dbReference type="InterPro" id="IPR002797">
    <property type="entry name" value="Polysacc_synth"/>
</dbReference>
<evidence type="ECO:0000256" key="5">
    <source>
        <dbReference type="ARBA" id="ARBA00023136"/>
    </source>
</evidence>
<evidence type="ECO:0000313" key="10">
    <source>
        <dbReference type="Proteomes" id="UP000246004"/>
    </source>
</evidence>
<dbReference type="EMBL" id="LMVN01000019">
    <property type="protein sequence ID" value="PAV07394.1"/>
    <property type="molecule type" value="Genomic_DNA"/>
</dbReference>
<keyword evidence="5 6" id="KW-0472">Membrane</keyword>
<keyword evidence="2" id="KW-1003">Cell membrane</keyword>
<evidence type="ECO:0000256" key="2">
    <source>
        <dbReference type="ARBA" id="ARBA00022475"/>
    </source>
</evidence>
<feature type="transmembrane region" description="Helical" evidence="6">
    <location>
        <begin position="180"/>
        <end position="203"/>
    </location>
</feature>
<accession>A0A2A2HDR7</accession>
<dbReference type="Proteomes" id="UP000246004">
    <property type="component" value="Unassembled WGS sequence"/>
</dbReference>
<sequence>MSRLKQFLKTSEYRKILENIVSLTGLQFASYILPLITLPYLTMVLGPEMFGLTQYAISLITYFQIVTDYGFNLSATRELAIKREDNKEVSRIFSSVMFIKCMLMILTFIVLILIVLFIPKFSENYLIYILTFGMVIGYMLFPTWFFQAMEYMRYTSILNIIGKLIYTIAIFIFIHNTSDYILVPVINSIGLIIVGIIGLYMAIRRFNIKLQIPKLDDIKYQLKEGWHVFISTVSINLYTTTNTFLLGLLTNNTMVGYYSIAEKIVLAANGLLTPISQALYPYVSRKSSKSKTINIQFIQKLTKLMATVGLILSLVIFIFAKPIIIYIFGDAYTTSIILLEILSALPFIVALSTVFGVQTMLTHNYQKAFSSITLLGGIINIILAIILITIYGVIGIAVCFVITESFITIAMLIFLQTHNIKIIPTKKIKIK</sequence>
<organism evidence="7 9">
    <name type="scientific">Methanosphaera cuniculi</name>
    <dbReference type="NCBI Taxonomy" id="1077256"/>
    <lineage>
        <taxon>Archaea</taxon>
        <taxon>Methanobacteriati</taxon>
        <taxon>Methanobacteriota</taxon>
        <taxon>Methanomada group</taxon>
        <taxon>Methanobacteria</taxon>
        <taxon>Methanobacteriales</taxon>
        <taxon>Methanobacteriaceae</taxon>
        <taxon>Methanosphaera</taxon>
    </lineage>
</organism>
<feature type="transmembrane region" description="Helical" evidence="6">
    <location>
        <begin position="157"/>
        <end position="174"/>
    </location>
</feature>
<protein>
    <submittedName>
        <fullName evidence="7 8">Transporter</fullName>
    </submittedName>
</protein>
<keyword evidence="9" id="KW-1185">Reference proteome</keyword>
<feature type="transmembrane region" description="Helical" evidence="6">
    <location>
        <begin position="304"/>
        <end position="329"/>
    </location>
</feature>
<evidence type="ECO:0000256" key="4">
    <source>
        <dbReference type="ARBA" id="ARBA00022989"/>
    </source>
</evidence>
<reference evidence="7 9" key="2">
    <citation type="journal article" date="2017" name="BMC Genomics">
        <title>Genomic analysis of methanogenic archaea reveals a shift towards energy conservation.</title>
        <authorList>
            <person name="Gilmore S.P."/>
            <person name="Henske J.K."/>
            <person name="Sexton J.A."/>
            <person name="Solomon K.V."/>
            <person name="Seppala S."/>
            <person name="Yoo J.I."/>
            <person name="Huyett L.M."/>
            <person name="Pressman A."/>
            <person name="Cogan J.Z."/>
            <person name="Kivenson V."/>
            <person name="Peng X."/>
            <person name="Tan Y."/>
            <person name="Valentine D.L."/>
            <person name="O'Malley M.A."/>
        </authorList>
    </citation>
    <scope>NUCLEOTIDE SEQUENCE [LARGE SCALE GENOMIC DNA]</scope>
    <source>
        <strain evidence="7 9">1R-7</strain>
    </source>
</reference>
<dbReference type="Pfam" id="PF01943">
    <property type="entry name" value="Polysacc_synt"/>
    <property type="match status" value="1"/>
</dbReference>
<gene>
    <name evidence="8" type="primary">rfbX</name>
    <name evidence="7" type="ORF">ASJ82_00695</name>
    <name evidence="8" type="ORF">MSCUN_12180</name>
</gene>
<dbReference type="PANTHER" id="PTHR30250:SF11">
    <property type="entry name" value="O-ANTIGEN TRANSPORTER-RELATED"/>
    <property type="match status" value="1"/>
</dbReference>
<dbReference type="RefSeq" id="WP_095608765.1">
    <property type="nucleotide sequence ID" value="NZ_LMVN01000019.1"/>
</dbReference>
<name>A0A2A2HDR7_9EURY</name>
<feature type="transmembrane region" description="Helical" evidence="6">
    <location>
        <begin position="92"/>
        <end position="119"/>
    </location>
</feature>
<feature type="transmembrane region" description="Helical" evidence="6">
    <location>
        <begin position="224"/>
        <end position="244"/>
    </location>
</feature>
<evidence type="ECO:0000313" key="7">
    <source>
        <dbReference type="EMBL" id="PAV07394.1"/>
    </source>
</evidence>
<keyword evidence="3 6" id="KW-0812">Transmembrane</keyword>
<dbReference type="EMBL" id="LWMS01000042">
    <property type="protein sequence ID" value="PWL07975.1"/>
    <property type="molecule type" value="Genomic_DNA"/>
</dbReference>
<evidence type="ECO:0000256" key="3">
    <source>
        <dbReference type="ARBA" id="ARBA00022692"/>
    </source>
</evidence>
<dbReference type="AlphaFoldDB" id="A0A2A2HDR7"/>
<evidence type="ECO:0000256" key="1">
    <source>
        <dbReference type="ARBA" id="ARBA00004651"/>
    </source>
</evidence>
<comment type="caution">
    <text evidence="7">The sequence shown here is derived from an EMBL/GenBank/DDBJ whole genome shotgun (WGS) entry which is preliminary data.</text>
</comment>
<dbReference type="OrthoDB" id="19148at2157"/>
<feature type="transmembrane region" description="Helical" evidence="6">
    <location>
        <begin position="369"/>
        <end position="388"/>
    </location>
</feature>
<feature type="transmembrane region" description="Helical" evidence="6">
    <location>
        <begin position="335"/>
        <end position="357"/>
    </location>
</feature>
<feature type="transmembrane region" description="Helical" evidence="6">
    <location>
        <begin position="394"/>
        <end position="415"/>
    </location>
</feature>
<proteinExistence type="predicted"/>
<evidence type="ECO:0000313" key="9">
    <source>
        <dbReference type="Proteomes" id="UP000217528"/>
    </source>
</evidence>
<dbReference type="GO" id="GO:0005886">
    <property type="term" value="C:plasma membrane"/>
    <property type="evidence" value="ECO:0007669"/>
    <property type="project" value="UniProtKB-SubCell"/>
</dbReference>
<feature type="transmembrane region" description="Helical" evidence="6">
    <location>
        <begin position="52"/>
        <end position="71"/>
    </location>
</feature>
<dbReference type="Proteomes" id="UP000217528">
    <property type="component" value="Unassembled WGS sequence"/>
</dbReference>